<dbReference type="Pfam" id="PF08706">
    <property type="entry name" value="D5_N"/>
    <property type="match status" value="1"/>
</dbReference>
<dbReference type="InterPro" id="IPR014015">
    <property type="entry name" value="Helicase_SF3_DNA-vir"/>
</dbReference>
<dbReference type="InterPro" id="IPR027417">
    <property type="entry name" value="P-loop_NTPase"/>
</dbReference>
<dbReference type="PATRIC" id="fig|1140003.3.peg.1350"/>
<dbReference type="OrthoDB" id="9763644at2"/>
<dbReference type="InterPro" id="IPR004968">
    <property type="entry name" value="DNA_primase/NTPase_C"/>
</dbReference>
<dbReference type="STRING" id="1140003.OMY_01397"/>
<reference evidence="4 5" key="1">
    <citation type="submission" date="2013-03" db="EMBL/GenBank/DDBJ databases">
        <title>The Genome Sequence of Enterococcus sulfureus ATCC_49903 (PacBio/Illumina hybrid assembly).</title>
        <authorList>
            <consortium name="The Broad Institute Genomics Platform"/>
            <consortium name="The Broad Institute Genome Sequencing Center for Infectious Disease"/>
            <person name="Earl A."/>
            <person name="Russ C."/>
            <person name="Gilmore M."/>
            <person name="Surin D."/>
            <person name="Walker B."/>
            <person name="Young S."/>
            <person name="Zeng Q."/>
            <person name="Gargeya S."/>
            <person name="Fitzgerald M."/>
            <person name="Haas B."/>
            <person name="Abouelleil A."/>
            <person name="Allen A.W."/>
            <person name="Alvarado L."/>
            <person name="Arachchi H.M."/>
            <person name="Berlin A.M."/>
            <person name="Chapman S.B."/>
            <person name="Gainer-Dewar J."/>
            <person name="Goldberg J."/>
            <person name="Griggs A."/>
            <person name="Gujja S."/>
            <person name="Hansen M."/>
            <person name="Howarth C."/>
            <person name="Imamovic A."/>
            <person name="Ireland A."/>
            <person name="Larimer J."/>
            <person name="McCowan C."/>
            <person name="Murphy C."/>
            <person name="Pearson M."/>
            <person name="Poon T.W."/>
            <person name="Priest M."/>
            <person name="Roberts A."/>
            <person name="Saif S."/>
            <person name="Shea T."/>
            <person name="Sisk P."/>
            <person name="Sykes S."/>
            <person name="Wortman J."/>
            <person name="Nusbaum C."/>
            <person name="Birren B."/>
        </authorList>
    </citation>
    <scope>NUCLEOTIDE SEQUENCE [LARGE SCALE GENOMIC DNA]</scope>
    <source>
        <strain evidence="4 5">ATCC 49903</strain>
    </source>
</reference>
<proteinExistence type="predicted"/>
<dbReference type="Pfam" id="PF19263">
    <property type="entry name" value="DUF5906"/>
    <property type="match status" value="1"/>
</dbReference>
<dbReference type="SMART" id="SM00885">
    <property type="entry name" value="D5_N"/>
    <property type="match status" value="1"/>
</dbReference>
<sequence length="507" mass="58977">MDKDILEFIESEQAKINEQAAINTMAQLKSRLQEAGEQWREENTSVNENTGKVKVPNVTPRAVADILKRECDFILIDEDNPELSPLAAYDLDSGIYQKGERFINRLSLAVERTLNANACNTVVHYLTNECNERKRTKDKNLIVVNNGIYNRKLKQLQPFSSEYVFVNKVATNYVPEAKEPQFEDWNFTNWIKELSDGDHHKEKLLWQLFFVAINANYISEISIFFLSEQGRTGKSTFQQLLTNLVGKQNTASLKIKEFESDFKLASAYGKSLVIGDDNNPKDFNETSENFKSVVTGDSVLLNPKGREPFTTTLTPFVVQSMNGLPRFKDITDGMQRRLRVLLFNHSYKGTGNNRRIKEEYIYDHRLLEYILSKVIDLEFDEVEDTEESRQAIHELVVENSAVLAFFEEMFCELESDRLPMKFLFKLFQAWSAYENQPTTMKQNTFTKELKSIVEKDGWTYIRNNVAPLHHFYQVDLKQLEKLDIHYKFRFDVDTHKKQPLIEKDSNK</sequence>
<name>S0KQQ9_9ENTE</name>
<dbReference type="eggNOG" id="COG3378">
    <property type="taxonomic scope" value="Bacteria"/>
</dbReference>
<dbReference type="EMBL" id="ASWO01000005">
    <property type="protein sequence ID" value="EOT83561.1"/>
    <property type="molecule type" value="Genomic_DNA"/>
</dbReference>
<evidence type="ECO:0000313" key="4">
    <source>
        <dbReference type="EMBL" id="EOT83561.1"/>
    </source>
</evidence>
<evidence type="ECO:0000256" key="2">
    <source>
        <dbReference type="ARBA" id="ARBA00022840"/>
    </source>
</evidence>
<evidence type="ECO:0000256" key="1">
    <source>
        <dbReference type="ARBA" id="ARBA00022741"/>
    </source>
</evidence>
<gene>
    <name evidence="4" type="ORF">I573_01283</name>
</gene>
<dbReference type="InterPro" id="IPR006500">
    <property type="entry name" value="Helicase_put_C_phage/plasmid"/>
</dbReference>
<dbReference type="InterPro" id="IPR014818">
    <property type="entry name" value="Phage/plasmid_primase_P4_C"/>
</dbReference>
<evidence type="ECO:0000313" key="5">
    <source>
        <dbReference type="Proteomes" id="UP000015961"/>
    </source>
</evidence>
<keyword evidence="1" id="KW-0547">Nucleotide-binding</keyword>
<dbReference type="SUPFAM" id="SSF52540">
    <property type="entry name" value="P-loop containing nucleoside triphosphate hydrolases"/>
    <property type="match status" value="1"/>
</dbReference>
<feature type="domain" description="SF3 helicase" evidence="3">
    <location>
        <begin position="200"/>
        <end position="356"/>
    </location>
</feature>
<dbReference type="Proteomes" id="UP000015961">
    <property type="component" value="Unassembled WGS sequence"/>
</dbReference>
<dbReference type="AlphaFoldDB" id="S0KQQ9"/>
<dbReference type="Gene3D" id="3.40.50.300">
    <property type="entry name" value="P-loop containing nucleotide triphosphate hydrolases"/>
    <property type="match status" value="1"/>
</dbReference>
<protein>
    <recommendedName>
        <fullName evidence="3">SF3 helicase domain-containing protein</fullName>
    </recommendedName>
</protein>
<dbReference type="RefSeq" id="WP_016185845.1">
    <property type="nucleotide sequence ID" value="NZ_ASWO01000005.1"/>
</dbReference>
<keyword evidence="5" id="KW-1185">Reference proteome</keyword>
<dbReference type="InterPro" id="IPR045455">
    <property type="entry name" value="NrS-1_pol-like_helicase"/>
</dbReference>
<comment type="caution">
    <text evidence="4">The sequence shown here is derived from an EMBL/GenBank/DDBJ whole genome shotgun (WGS) entry which is preliminary data.</text>
</comment>
<dbReference type="NCBIfam" id="TIGR01613">
    <property type="entry name" value="primase_Cterm"/>
    <property type="match status" value="1"/>
</dbReference>
<evidence type="ECO:0000259" key="3">
    <source>
        <dbReference type="PROSITE" id="PS51206"/>
    </source>
</evidence>
<dbReference type="PROSITE" id="PS51206">
    <property type="entry name" value="SF3_HELICASE_1"/>
    <property type="match status" value="1"/>
</dbReference>
<keyword evidence="2" id="KW-0067">ATP-binding</keyword>
<accession>S0KQQ9</accession>
<dbReference type="GO" id="GO:0005524">
    <property type="term" value="F:ATP binding"/>
    <property type="evidence" value="ECO:0007669"/>
    <property type="project" value="UniProtKB-KW"/>
</dbReference>
<dbReference type="Pfam" id="PF03288">
    <property type="entry name" value="Pox_D5"/>
    <property type="match status" value="1"/>
</dbReference>
<organism evidence="4 5">
    <name type="scientific">Enterococcus sulfureus ATCC 49903</name>
    <dbReference type="NCBI Taxonomy" id="1140003"/>
    <lineage>
        <taxon>Bacteria</taxon>
        <taxon>Bacillati</taxon>
        <taxon>Bacillota</taxon>
        <taxon>Bacilli</taxon>
        <taxon>Lactobacillales</taxon>
        <taxon>Enterococcaceae</taxon>
        <taxon>Enterococcus</taxon>
    </lineage>
</organism>